<keyword evidence="6" id="KW-0472">Membrane</keyword>
<dbReference type="SUPFAM" id="SSF50685">
    <property type="entry name" value="Barwin-like endoglucanases"/>
    <property type="match status" value="1"/>
</dbReference>
<dbReference type="EC" id="4.2.2.-" evidence="4"/>
<sequence length="278" mass="30191">MGSTKIFINSKIGLILSKIQDAFFIGVITLMIVGTVAINKAQAANINNTEVKTQAHQAIMAKAYQVRGKTYQPMKSVAYFTQTGQASWYGPGFHGKKTSNGEIFNMNGLSAAHRTLPLGTQVRVTNTTNGKSVVVRVNDRGPFHGNRVIDLSKGAAAQQGFVNNGMASVKIETLHGKPVLTAPAQAVAVATSPKTPTIAFAPNVLPTMYWHVQNFNNEHDARAFMLQTSQQLQAAQSHYPVDMVKQETGYVVRVGPFATQQHIDDVKSKLPNLALHHL</sequence>
<dbReference type="PANTHER" id="PTHR34183">
    <property type="entry name" value="ENDOLYTIC PEPTIDOGLYCAN TRANSGLYCOSYLASE RLPA"/>
    <property type="match status" value="1"/>
</dbReference>
<dbReference type="GO" id="GO:0008932">
    <property type="term" value="F:lytic endotransglycosylase activity"/>
    <property type="evidence" value="ECO:0007669"/>
    <property type="project" value="UniProtKB-UniRule"/>
</dbReference>
<keyword evidence="6" id="KW-1133">Transmembrane helix</keyword>
<dbReference type="GO" id="GO:0042834">
    <property type="term" value="F:peptidoglycan binding"/>
    <property type="evidence" value="ECO:0007669"/>
    <property type="project" value="InterPro"/>
</dbReference>
<dbReference type="NCBIfam" id="TIGR00413">
    <property type="entry name" value="rlpA"/>
    <property type="match status" value="1"/>
</dbReference>
<proteinExistence type="inferred from homology"/>
<keyword evidence="6" id="KW-0812">Transmembrane</keyword>
<evidence type="ECO:0000256" key="2">
    <source>
        <dbReference type="ARBA" id="ARBA00023239"/>
    </source>
</evidence>
<dbReference type="EMBL" id="OCNF01000010">
    <property type="protein sequence ID" value="SOD68712.1"/>
    <property type="molecule type" value="Genomic_DNA"/>
</dbReference>
<gene>
    <name evidence="4" type="primary">rlpA</name>
    <name evidence="8" type="ORF">SAMN02746062_01367</name>
</gene>
<dbReference type="Pfam" id="PF03330">
    <property type="entry name" value="DPBB_1"/>
    <property type="match status" value="1"/>
</dbReference>
<dbReference type="InterPro" id="IPR036908">
    <property type="entry name" value="RlpA-like_sf"/>
</dbReference>
<evidence type="ECO:0000256" key="6">
    <source>
        <dbReference type="SAM" id="Phobius"/>
    </source>
</evidence>
<dbReference type="Gene3D" id="2.40.40.10">
    <property type="entry name" value="RlpA-like domain"/>
    <property type="match status" value="1"/>
</dbReference>
<evidence type="ECO:0000313" key="8">
    <source>
        <dbReference type="EMBL" id="SOD68712.1"/>
    </source>
</evidence>
<keyword evidence="9" id="KW-1185">Reference proteome</keyword>
<dbReference type="Pfam" id="PF05036">
    <property type="entry name" value="SPOR"/>
    <property type="match status" value="1"/>
</dbReference>
<dbReference type="GO" id="GO:0000270">
    <property type="term" value="P:peptidoglycan metabolic process"/>
    <property type="evidence" value="ECO:0007669"/>
    <property type="project" value="UniProtKB-UniRule"/>
</dbReference>
<evidence type="ECO:0000313" key="9">
    <source>
        <dbReference type="Proteomes" id="UP000219669"/>
    </source>
</evidence>
<keyword evidence="8" id="KW-0449">Lipoprotein</keyword>
<dbReference type="InterPro" id="IPR007730">
    <property type="entry name" value="SPOR-like_dom"/>
</dbReference>
<evidence type="ECO:0000259" key="7">
    <source>
        <dbReference type="PROSITE" id="PS51724"/>
    </source>
</evidence>
<dbReference type="PROSITE" id="PS51724">
    <property type="entry name" value="SPOR"/>
    <property type="match status" value="1"/>
</dbReference>
<evidence type="ECO:0000256" key="4">
    <source>
        <dbReference type="HAMAP-Rule" id="MF_02071"/>
    </source>
</evidence>
<keyword evidence="3 4" id="KW-0961">Cell wall biogenesis/degradation</keyword>
<accession>A0A286ECR9</accession>
<organism evidence="8 9">
    <name type="scientific">Alysiella filiformis DSM 16848</name>
    <dbReference type="NCBI Taxonomy" id="1120981"/>
    <lineage>
        <taxon>Bacteria</taxon>
        <taxon>Pseudomonadati</taxon>
        <taxon>Pseudomonadota</taxon>
        <taxon>Betaproteobacteria</taxon>
        <taxon>Neisseriales</taxon>
        <taxon>Neisseriaceae</taxon>
        <taxon>Alysiella</taxon>
    </lineage>
</organism>
<evidence type="ECO:0000256" key="5">
    <source>
        <dbReference type="RuleBase" id="RU003495"/>
    </source>
</evidence>
<dbReference type="InterPro" id="IPR009009">
    <property type="entry name" value="RlpA-like_DPBB"/>
</dbReference>
<dbReference type="Proteomes" id="UP000219669">
    <property type="component" value="Unassembled WGS sequence"/>
</dbReference>
<keyword evidence="2 4" id="KW-0456">Lyase</keyword>
<dbReference type="InterPro" id="IPR034718">
    <property type="entry name" value="RlpA"/>
</dbReference>
<dbReference type="CDD" id="cd22268">
    <property type="entry name" value="DPBB_RlpA-like"/>
    <property type="match status" value="1"/>
</dbReference>
<evidence type="ECO:0000256" key="3">
    <source>
        <dbReference type="ARBA" id="ARBA00023316"/>
    </source>
</evidence>
<name>A0A286ECR9_9NEIS</name>
<dbReference type="PANTHER" id="PTHR34183:SF1">
    <property type="entry name" value="ENDOLYTIC PEPTIDOGLYCAN TRANSGLYCOSYLASE RLPA"/>
    <property type="match status" value="1"/>
</dbReference>
<dbReference type="HAMAP" id="MF_02071">
    <property type="entry name" value="RlpA"/>
    <property type="match status" value="1"/>
</dbReference>
<dbReference type="AlphaFoldDB" id="A0A286ECR9"/>
<dbReference type="InterPro" id="IPR012997">
    <property type="entry name" value="RplA"/>
</dbReference>
<reference evidence="8 9" key="1">
    <citation type="submission" date="2017-09" db="EMBL/GenBank/DDBJ databases">
        <authorList>
            <person name="Ehlers B."/>
            <person name="Leendertz F.H."/>
        </authorList>
    </citation>
    <scope>NUCLEOTIDE SEQUENCE [LARGE SCALE GENOMIC DNA]</scope>
    <source>
        <strain evidence="8 9">DSM 16848</strain>
    </source>
</reference>
<feature type="domain" description="SPOR" evidence="7">
    <location>
        <begin position="202"/>
        <end position="278"/>
    </location>
</feature>
<dbReference type="GO" id="GO:0071555">
    <property type="term" value="P:cell wall organization"/>
    <property type="evidence" value="ECO:0007669"/>
    <property type="project" value="UniProtKB-KW"/>
</dbReference>
<protein>
    <recommendedName>
        <fullName evidence="4">Endolytic peptidoglycan transglycosylase RlpA</fullName>
        <ecNumber evidence="4">4.2.2.-</ecNumber>
    </recommendedName>
</protein>
<comment type="similarity">
    <text evidence="4 5">Belongs to the RlpA family.</text>
</comment>
<feature type="transmembrane region" description="Helical" evidence="6">
    <location>
        <begin position="21"/>
        <end position="38"/>
    </location>
</feature>
<keyword evidence="1" id="KW-0732">Signal</keyword>
<comment type="function">
    <text evidence="4">Lytic transglycosylase with a strong preference for naked glycan strands that lack stem peptides.</text>
</comment>
<evidence type="ECO:0000256" key="1">
    <source>
        <dbReference type="ARBA" id="ARBA00022729"/>
    </source>
</evidence>